<keyword evidence="3" id="KW-1185">Reference proteome</keyword>
<keyword evidence="1" id="KW-0472">Membrane</keyword>
<dbReference type="STRING" id="83767.SAMN05660652_01213"/>
<feature type="transmembrane region" description="Helical" evidence="1">
    <location>
        <begin position="6"/>
        <end position="26"/>
    </location>
</feature>
<dbReference type="CDD" id="cd01324">
    <property type="entry name" value="cbb3_Oxidase_CcoQ"/>
    <property type="match status" value="1"/>
</dbReference>
<gene>
    <name evidence="2" type="ORF">SAMN05660652_01213</name>
</gene>
<proteinExistence type="predicted"/>
<reference evidence="2 3" key="1">
    <citation type="submission" date="2016-10" db="EMBL/GenBank/DDBJ databases">
        <authorList>
            <person name="de Groot N.N."/>
        </authorList>
    </citation>
    <scope>NUCLEOTIDE SEQUENCE [LARGE SCALE GENOMIC DNA]</scope>
    <source>
        <strain evidence="2 3">DSM 5885</strain>
    </source>
</reference>
<dbReference type="EMBL" id="FNCY01000003">
    <property type="protein sequence ID" value="SDH09652.1"/>
    <property type="molecule type" value="Genomic_DNA"/>
</dbReference>
<evidence type="ECO:0000256" key="1">
    <source>
        <dbReference type="SAM" id="Phobius"/>
    </source>
</evidence>
<evidence type="ECO:0000313" key="3">
    <source>
        <dbReference type="Proteomes" id="UP000198607"/>
    </source>
</evidence>
<evidence type="ECO:0000313" key="2">
    <source>
        <dbReference type="EMBL" id="SDH09652.1"/>
    </source>
</evidence>
<keyword evidence="1" id="KW-1133">Transmembrane helix</keyword>
<dbReference type="AlphaFoldDB" id="A0A1G7ZLN7"/>
<dbReference type="Proteomes" id="UP000198607">
    <property type="component" value="Unassembled WGS sequence"/>
</dbReference>
<protein>
    <submittedName>
        <fullName evidence="2">Cytochrome c oxidase cbb3-type subunit 4</fullName>
    </submittedName>
</protein>
<organism evidence="2 3">
    <name type="scientific">Propionivibrio dicarboxylicus</name>
    <dbReference type="NCBI Taxonomy" id="83767"/>
    <lineage>
        <taxon>Bacteria</taxon>
        <taxon>Pseudomonadati</taxon>
        <taxon>Pseudomonadota</taxon>
        <taxon>Betaproteobacteria</taxon>
        <taxon>Rhodocyclales</taxon>
        <taxon>Rhodocyclaceae</taxon>
        <taxon>Propionivibrio</taxon>
    </lineage>
</organism>
<dbReference type="OrthoDB" id="8604580at2"/>
<keyword evidence="1" id="KW-0812">Transmembrane</keyword>
<sequence>MDINELRSIVTVVSFATFLGIVWWAYGVRKNRQRFEEAAQLPFADIEAEMAERGLASRNEQRKTS</sequence>
<dbReference type="Pfam" id="PF05545">
    <property type="entry name" value="FixQ"/>
    <property type="match status" value="1"/>
</dbReference>
<accession>A0A1G7ZLN7</accession>
<name>A0A1G7ZLN7_9RHOO</name>
<dbReference type="RefSeq" id="WP_091935301.1">
    <property type="nucleotide sequence ID" value="NZ_FNCY01000003.1"/>
</dbReference>
<dbReference type="InterPro" id="IPR008621">
    <property type="entry name" value="Cbb3-typ_cyt_oxidase_comp"/>
</dbReference>